<keyword evidence="2" id="KW-1185">Reference proteome</keyword>
<protein>
    <submittedName>
        <fullName evidence="1">Regulator</fullName>
    </submittedName>
</protein>
<organism evidence="1 2">
    <name type="scientific">Loigolactobacillus backii</name>
    <dbReference type="NCBI Taxonomy" id="375175"/>
    <lineage>
        <taxon>Bacteria</taxon>
        <taxon>Bacillati</taxon>
        <taxon>Bacillota</taxon>
        <taxon>Bacilli</taxon>
        <taxon>Lactobacillales</taxon>
        <taxon>Lactobacillaceae</taxon>
        <taxon>Loigolactobacillus</taxon>
    </lineage>
</organism>
<sequence length="275" mass="31739">MDFKRIEIIFLVVFACLDIFLFVSYQQNQNIEMIDSSVSRNTTIKREMSNDQVTTPHLSSKTYTGYYLASKPNRTLQEQSERLTGQRVTFNDNRLYGHFYNSISARSNLRLINQLKEIMKNEHQILHGDQYRYSREFSTADRLVFTQKISEGDLYDEAGELVFQVNDNHQVTNYQQTYINRLTTLREKEQTISAKQAVQDLYTDNEISSGATIKWTSVGYSRLLDVNNSSVYIPAWFIAIENKNSGNIQIKRINAFTGALMKNNNDNSLATTASN</sequence>
<dbReference type="GO" id="GO:0016020">
    <property type="term" value="C:membrane"/>
    <property type="evidence" value="ECO:0007669"/>
    <property type="project" value="InterPro"/>
</dbReference>
<dbReference type="Gene3D" id="2.40.128.690">
    <property type="entry name" value="YycH protein, domain 3-like"/>
    <property type="match status" value="1"/>
</dbReference>
<dbReference type="AlphaFoldDB" id="A0A192H0P3"/>
<dbReference type="RefSeq" id="WP_068279459.1">
    <property type="nucleotide sequence ID" value="NZ_CP014873.1"/>
</dbReference>
<evidence type="ECO:0000313" key="2">
    <source>
        <dbReference type="Proteomes" id="UP000078582"/>
    </source>
</evidence>
<dbReference type="Pfam" id="PF09648">
    <property type="entry name" value="YycI"/>
    <property type="match status" value="1"/>
</dbReference>
<dbReference type="Proteomes" id="UP000078582">
    <property type="component" value="Chromosome"/>
</dbReference>
<dbReference type="STRING" id="375175.AYR53_03130"/>
<dbReference type="GeneID" id="42981232"/>
<evidence type="ECO:0000313" key="1">
    <source>
        <dbReference type="EMBL" id="ANK61848.1"/>
    </source>
</evidence>
<gene>
    <name evidence="1" type="ORF">AYR53_03130</name>
</gene>
<name>A0A192H0P3_9LACO</name>
<dbReference type="EMBL" id="CP014873">
    <property type="protein sequence ID" value="ANK61848.1"/>
    <property type="molecule type" value="Genomic_DNA"/>
</dbReference>
<dbReference type="OrthoDB" id="2135943at2"/>
<reference evidence="1 2" key="1">
    <citation type="submission" date="2016-03" db="EMBL/GenBank/DDBJ databases">
        <title>Pediococcus and Lactobacillus from brewery environment - whole genome sequencing and assembly.</title>
        <authorList>
            <person name="Behr J."/>
            <person name="Geissler A.J."/>
            <person name="Vogel R.F."/>
        </authorList>
    </citation>
    <scope>NUCLEOTIDE SEQUENCE [LARGE SCALE GENOMIC DNA]</scope>
    <source>
        <strain evidence="1 2">TMW 1.1989</strain>
    </source>
</reference>
<dbReference type="InterPro" id="IPR018604">
    <property type="entry name" value="YycI-like"/>
</dbReference>
<accession>A0A192H0P3</accession>
<proteinExistence type="predicted"/>